<evidence type="ECO:0000313" key="6">
    <source>
        <dbReference type="EMBL" id="NRT54889.1"/>
    </source>
</evidence>
<keyword evidence="3 6" id="KW-0418">Kinase</keyword>
<feature type="domain" description="HipA-like C-terminal" evidence="4">
    <location>
        <begin position="118"/>
        <end position="357"/>
    </location>
</feature>
<gene>
    <name evidence="6" type="ORF">HNQ01_000599</name>
</gene>
<dbReference type="InterPro" id="IPR017508">
    <property type="entry name" value="HipA_N1"/>
</dbReference>
<dbReference type="GO" id="GO:0004674">
    <property type="term" value="F:protein serine/threonine kinase activity"/>
    <property type="evidence" value="ECO:0007669"/>
    <property type="project" value="UniProtKB-EC"/>
</dbReference>
<sequence length="388" mass="42830">MLALDATGHCEFRLLASWQTSVPRPVLGQVFEDDPVRARRAKSRLPAWFSNLLPEGALRELLKHGISEREFVLLQTLGADLPGAVRVVPAGEADGADTLPGAAALESDEVDAAAGWHFSLAGVQLKFSALRTQRGMTVPVAGLGGDWILKLPDQRYPGVPANEYATMLWARASGITVPECALIDLAAVSGLPASIRPPRGERQAFVIRRFDRPASGRRIHIEDFAQVLDLYPERKYERFNIETIARITLALAGPDDLAELVRRLVFLVASGNGDAHHKNWSLQYPDGLKARLSPAYDLVSTIQYLPDDRMALNFGGSKRWQDVRLDTFRRLARKIGSDETRLVAQTVEAIEAVQRAWLMHAADFGYDAAQRRRLDVHMSEVPLLSTSG</sequence>
<dbReference type="InterPro" id="IPR052028">
    <property type="entry name" value="HipA_Ser/Thr_kinase"/>
</dbReference>
<accession>A0ABX2FXZ0</accession>
<keyword evidence="7" id="KW-1185">Reference proteome</keyword>
<dbReference type="InterPro" id="IPR012893">
    <property type="entry name" value="HipA-like_C"/>
</dbReference>
<dbReference type="Pfam" id="PF13657">
    <property type="entry name" value="Couple_hipA"/>
    <property type="match status" value="1"/>
</dbReference>
<dbReference type="EC" id="2.7.11.1" evidence="6"/>
<dbReference type="Pfam" id="PF07804">
    <property type="entry name" value="HipA_C"/>
    <property type="match status" value="1"/>
</dbReference>
<reference evidence="6 7" key="1">
    <citation type="submission" date="2020-05" db="EMBL/GenBank/DDBJ databases">
        <title>Genomic Encyclopedia of Type Strains, Phase IV (KMG-V): Genome sequencing to study the core and pangenomes of soil and plant-associated prokaryotes.</title>
        <authorList>
            <person name="Whitman W."/>
        </authorList>
    </citation>
    <scope>NUCLEOTIDE SEQUENCE [LARGE SCALE GENOMIC DNA]</scope>
    <source>
        <strain evidence="6 7">C29</strain>
    </source>
</reference>
<organism evidence="6 7">
    <name type="scientific">Sphaerotilus uruguayifluvii</name>
    <dbReference type="NCBI Taxonomy" id="2735897"/>
    <lineage>
        <taxon>Bacteria</taxon>
        <taxon>Pseudomonadati</taxon>
        <taxon>Pseudomonadota</taxon>
        <taxon>Betaproteobacteria</taxon>
        <taxon>Burkholderiales</taxon>
        <taxon>Sphaerotilaceae</taxon>
        <taxon>Sphaerotilus</taxon>
    </lineage>
</organism>
<evidence type="ECO:0000259" key="4">
    <source>
        <dbReference type="Pfam" id="PF07804"/>
    </source>
</evidence>
<dbReference type="PANTHER" id="PTHR37419">
    <property type="entry name" value="SERINE/THREONINE-PROTEIN KINASE TOXIN HIPA"/>
    <property type="match status" value="1"/>
</dbReference>
<name>A0ABX2FXZ0_9BURK</name>
<comment type="similarity">
    <text evidence="1">Belongs to the HipA Ser/Thr kinase family.</text>
</comment>
<evidence type="ECO:0000259" key="5">
    <source>
        <dbReference type="Pfam" id="PF13657"/>
    </source>
</evidence>
<evidence type="ECO:0000256" key="3">
    <source>
        <dbReference type="ARBA" id="ARBA00022777"/>
    </source>
</evidence>
<proteinExistence type="inferred from homology"/>
<protein>
    <submittedName>
        <fullName evidence="6">Serine/threonine-protein kinase HipA</fullName>
        <ecNumber evidence="6">2.7.11.1</ecNumber>
    </submittedName>
</protein>
<evidence type="ECO:0000256" key="1">
    <source>
        <dbReference type="ARBA" id="ARBA00010164"/>
    </source>
</evidence>
<dbReference type="Proteomes" id="UP001516061">
    <property type="component" value="Unassembled WGS sequence"/>
</dbReference>
<dbReference type="EMBL" id="JABSNM010000002">
    <property type="protein sequence ID" value="NRT54889.1"/>
    <property type="molecule type" value="Genomic_DNA"/>
</dbReference>
<evidence type="ECO:0000313" key="7">
    <source>
        <dbReference type="Proteomes" id="UP001516061"/>
    </source>
</evidence>
<comment type="caution">
    <text evidence="6">The sequence shown here is derived from an EMBL/GenBank/DDBJ whole genome shotgun (WGS) entry which is preliminary data.</text>
</comment>
<feature type="domain" description="HipA N-terminal subdomain 1" evidence="5">
    <location>
        <begin position="2"/>
        <end position="87"/>
    </location>
</feature>
<evidence type="ECO:0000256" key="2">
    <source>
        <dbReference type="ARBA" id="ARBA00022679"/>
    </source>
</evidence>
<keyword evidence="2 6" id="KW-0808">Transferase</keyword>
<dbReference type="PANTHER" id="PTHR37419:SF1">
    <property type="entry name" value="SERINE_THREONINE-PROTEIN KINASE TOXIN HIPA"/>
    <property type="match status" value="1"/>
</dbReference>